<accession>A0A4P1QR10</accession>
<evidence type="ECO:0000256" key="2">
    <source>
        <dbReference type="SAM" id="MobiDB-lite"/>
    </source>
</evidence>
<feature type="coiled-coil region" evidence="1">
    <location>
        <begin position="226"/>
        <end position="271"/>
    </location>
</feature>
<dbReference type="Proteomes" id="UP000188354">
    <property type="component" value="Chromosome LG18"/>
</dbReference>
<dbReference type="AlphaFoldDB" id="A0A4P1QR10"/>
<feature type="region of interest" description="Disordered" evidence="2">
    <location>
        <begin position="1"/>
        <end position="53"/>
    </location>
</feature>
<evidence type="ECO:0000313" key="3">
    <source>
        <dbReference type="EMBL" id="OIV92826.1"/>
    </source>
</evidence>
<sequence length="529" mass="58577">MEDQNLSSASNQQSHTNEPNNQAKTQPDVTGPSNKINGPSTSHDNVLSNSNQQQHPPIVQWSYTPQNATQQLMAVSFPNQAPSPFNQWQHFLHQVHVFAQSASPFCQSQWLGGPNVPPIFQTCQAHQTPLPNTAYHVGYQFPGFPCSCNSSSWLGQMQQLEHSYYAYNSSGAPGFSSATTTMPSCSTYGNQSLESGTIKQTAKLSRKHQQLWDAQSVENIQLRSMVDKLQDEVSDHKGRLVKLEEEVSSLKQDYKDRLVKLDEEVLSLKQDYKDRLVKLEEVSSLKQKVETPKAAEVIGTIPVGTGQPPKRGRGRPKRSLASLEASHEPHPRAPGRKPALNPFQLESNSPIFEKVILKKVENKEISNHSTSRIAQEENNGKILNGVCNSMIPAYQGQDNQEYHGVKMRGSETVFSCASGVQINFERGEDKSMKMVYSEQSHPSKVLNNSIGDSTKNIGNTGNGNHGLTSSNDFARDVLDKADQIIFRSGSLVQQEENGEDTSEEMEVGIVRSSKDENEEEMGDDTSFSA</sequence>
<dbReference type="Gramene" id="OIV92826">
    <property type="protein sequence ID" value="OIV92826"/>
    <property type="gene ID" value="TanjilG_00960"/>
</dbReference>
<protein>
    <submittedName>
        <fullName evidence="3">Uncharacterized protein</fullName>
    </submittedName>
</protein>
<feature type="region of interest" description="Disordered" evidence="2">
    <location>
        <begin position="300"/>
        <end position="344"/>
    </location>
</feature>
<keyword evidence="4" id="KW-1185">Reference proteome</keyword>
<gene>
    <name evidence="3" type="ORF">TanjilG_00960</name>
</gene>
<dbReference type="EMBL" id="CM007378">
    <property type="protein sequence ID" value="OIV92826.1"/>
    <property type="molecule type" value="Genomic_DNA"/>
</dbReference>
<proteinExistence type="predicted"/>
<keyword evidence="1" id="KW-0175">Coiled coil</keyword>
<evidence type="ECO:0000256" key="1">
    <source>
        <dbReference type="SAM" id="Coils"/>
    </source>
</evidence>
<evidence type="ECO:0000313" key="4">
    <source>
        <dbReference type="Proteomes" id="UP000188354"/>
    </source>
</evidence>
<feature type="region of interest" description="Disordered" evidence="2">
    <location>
        <begin position="491"/>
        <end position="529"/>
    </location>
</feature>
<organism evidence="3 4">
    <name type="scientific">Lupinus angustifolius</name>
    <name type="common">Narrow-leaved blue lupine</name>
    <dbReference type="NCBI Taxonomy" id="3871"/>
    <lineage>
        <taxon>Eukaryota</taxon>
        <taxon>Viridiplantae</taxon>
        <taxon>Streptophyta</taxon>
        <taxon>Embryophyta</taxon>
        <taxon>Tracheophyta</taxon>
        <taxon>Spermatophyta</taxon>
        <taxon>Magnoliopsida</taxon>
        <taxon>eudicotyledons</taxon>
        <taxon>Gunneridae</taxon>
        <taxon>Pentapetalae</taxon>
        <taxon>rosids</taxon>
        <taxon>fabids</taxon>
        <taxon>Fabales</taxon>
        <taxon>Fabaceae</taxon>
        <taxon>Papilionoideae</taxon>
        <taxon>50 kb inversion clade</taxon>
        <taxon>genistoids sensu lato</taxon>
        <taxon>core genistoids</taxon>
        <taxon>Genisteae</taxon>
        <taxon>Lupinus</taxon>
    </lineage>
</organism>
<reference evidence="3 4" key="1">
    <citation type="journal article" date="2017" name="Plant Biotechnol. J.">
        <title>A comprehensive draft genome sequence for lupin (Lupinus angustifolius), an emerging health food: insights into plant-microbe interactions and legume evolution.</title>
        <authorList>
            <person name="Hane J.K."/>
            <person name="Ming Y."/>
            <person name="Kamphuis L.G."/>
            <person name="Nelson M.N."/>
            <person name="Garg G."/>
            <person name="Atkins C.A."/>
            <person name="Bayer P.E."/>
            <person name="Bravo A."/>
            <person name="Bringans S."/>
            <person name="Cannon S."/>
            <person name="Edwards D."/>
            <person name="Foley R."/>
            <person name="Gao L.L."/>
            <person name="Harrison M.J."/>
            <person name="Huang W."/>
            <person name="Hurgobin B."/>
            <person name="Li S."/>
            <person name="Liu C.W."/>
            <person name="McGrath A."/>
            <person name="Morahan G."/>
            <person name="Murray J."/>
            <person name="Weller J."/>
            <person name="Jian J."/>
            <person name="Singh K.B."/>
        </authorList>
    </citation>
    <scope>NUCLEOTIDE SEQUENCE [LARGE SCALE GENOMIC DNA]</scope>
    <source>
        <strain evidence="4">cv. Tanjil</strain>
        <tissue evidence="3">Whole plant</tissue>
    </source>
</reference>
<name>A0A4P1QR10_LUPAN</name>
<feature type="compositionally biased region" description="Acidic residues" evidence="2">
    <location>
        <begin position="496"/>
        <end position="506"/>
    </location>
</feature>